<feature type="region of interest" description="Disordered" evidence="10">
    <location>
        <begin position="116"/>
        <end position="174"/>
    </location>
</feature>
<dbReference type="GeneID" id="37044400"/>
<dbReference type="InterPro" id="IPR004953">
    <property type="entry name" value="EB1_C"/>
</dbReference>
<dbReference type="Pfam" id="PF03271">
    <property type="entry name" value="EB1"/>
    <property type="match status" value="1"/>
</dbReference>
<evidence type="ECO:0000256" key="1">
    <source>
        <dbReference type="ARBA" id="ARBA00004245"/>
    </source>
</evidence>
<organism evidence="13 14">
    <name type="scientific">Acaromyces ingoldii</name>
    <dbReference type="NCBI Taxonomy" id="215250"/>
    <lineage>
        <taxon>Eukaryota</taxon>
        <taxon>Fungi</taxon>
        <taxon>Dikarya</taxon>
        <taxon>Basidiomycota</taxon>
        <taxon>Ustilaginomycotina</taxon>
        <taxon>Exobasidiomycetes</taxon>
        <taxon>Exobasidiales</taxon>
        <taxon>Cryptobasidiaceae</taxon>
        <taxon>Acaromyces</taxon>
    </lineage>
</organism>
<name>A0A316YHV0_9BASI</name>
<dbReference type="GO" id="GO:0035371">
    <property type="term" value="C:microtubule plus-end"/>
    <property type="evidence" value="ECO:0007669"/>
    <property type="project" value="UniProtKB-ARBA"/>
</dbReference>
<keyword evidence="3" id="KW-0963">Cytoplasm</keyword>
<dbReference type="EMBL" id="KZ819638">
    <property type="protein sequence ID" value="PWN88646.1"/>
    <property type="molecule type" value="Genomic_DNA"/>
</dbReference>
<protein>
    <recommendedName>
        <fullName evidence="15">EB1-like protein</fullName>
    </recommendedName>
</protein>
<evidence type="ECO:0000256" key="10">
    <source>
        <dbReference type="SAM" id="MobiDB-lite"/>
    </source>
</evidence>
<dbReference type="InterPro" id="IPR001715">
    <property type="entry name" value="CH_dom"/>
</dbReference>
<dbReference type="GO" id="GO:0051010">
    <property type="term" value="F:microtubule plus-end binding"/>
    <property type="evidence" value="ECO:0007669"/>
    <property type="project" value="UniProtKB-ARBA"/>
</dbReference>
<dbReference type="FunCoup" id="A0A316YHV0">
    <property type="interactions" value="207"/>
</dbReference>
<feature type="domain" description="EB1 C-terminal" evidence="12">
    <location>
        <begin position="186"/>
        <end position="265"/>
    </location>
</feature>
<dbReference type="FunFam" id="1.10.418.10:FF:000028">
    <property type="entry name" value="RP/EB family microtubule-associated protein"/>
    <property type="match status" value="1"/>
</dbReference>
<gene>
    <name evidence="13" type="ORF">FA10DRAFT_268808</name>
</gene>
<reference evidence="13 14" key="1">
    <citation type="journal article" date="2018" name="Mol. Biol. Evol.">
        <title>Broad Genomic Sampling Reveals a Smut Pathogenic Ancestry of the Fungal Clade Ustilaginomycotina.</title>
        <authorList>
            <person name="Kijpornyongpan T."/>
            <person name="Mondo S.J."/>
            <person name="Barry K."/>
            <person name="Sandor L."/>
            <person name="Lee J."/>
            <person name="Lipzen A."/>
            <person name="Pangilinan J."/>
            <person name="LaButti K."/>
            <person name="Hainaut M."/>
            <person name="Henrissat B."/>
            <person name="Grigoriev I.V."/>
            <person name="Spatafora J.W."/>
            <person name="Aime M.C."/>
        </authorList>
    </citation>
    <scope>NUCLEOTIDE SEQUENCE [LARGE SCALE GENOMIC DNA]</scope>
    <source>
        <strain evidence="13 14">MCA 4198</strain>
    </source>
</reference>
<dbReference type="Gene3D" id="1.20.5.1430">
    <property type="match status" value="1"/>
</dbReference>
<evidence type="ECO:0000256" key="3">
    <source>
        <dbReference type="ARBA" id="ARBA00022490"/>
    </source>
</evidence>
<dbReference type="SUPFAM" id="SSF47576">
    <property type="entry name" value="Calponin-homology domain, CH-domain"/>
    <property type="match status" value="1"/>
</dbReference>
<dbReference type="RefSeq" id="XP_025375844.1">
    <property type="nucleotide sequence ID" value="XM_025522484.1"/>
</dbReference>
<dbReference type="Proteomes" id="UP000245768">
    <property type="component" value="Unassembled WGS sequence"/>
</dbReference>
<keyword evidence="8" id="KW-0131">Cell cycle</keyword>
<proteinExistence type="inferred from homology"/>
<dbReference type="GO" id="GO:0035372">
    <property type="term" value="P:protein localization to microtubule"/>
    <property type="evidence" value="ECO:0007669"/>
    <property type="project" value="UniProtKB-ARBA"/>
</dbReference>
<evidence type="ECO:0000256" key="8">
    <source>
        <dbReference type="ARBA" id="ARBA00023306"/>
    </source>
</evidence>
<dbReference type="OrthoDB" id="2119228at2759"/>
<evidence type="ECO:0000313" key="13">
    <source>
        <dbReference type="EMBL" id="PWN88646.1"/>
    </source>
</evidence>
<dbReference type="GO" id="GO:0030473">
    <property type="term" value="P:nuclear migration along microtubule"/>
    <property type="evidence" value="ECO:0007669"/>
    <property type="project" value="UniProtKB-ARBA"/>
</dbReference>
<evidence type="ECO:0000259" key="12">
    <source>
        <dbReference type="PROSITE" id="PS51230"/>
    </source>
</evidence>
<keyword evidence="7" id="KW-0206">Cytoskeleton</keyword>
<dbReference type="FunFam" id="1.20.5.1430:FF:000005">
    <property type="entry name" value="Eb1, isoform E"/>
    <property type="match status" value="1"/>
</dbReference>
<evidence type="ECO:0000313" key="14">
    <source>
        <dbReference type="Proteomes" id="UP000245768"/>
    </source>
</evidence>
<comment type="subcellular location">
    <subcellularLocation>
        <location evidence="1">Cytoplasm</location>
        <location evidence="1">Cytoskeleton</location>
    </subcellularLocation>
</comment>
<dbReference type="GO" id="GO:0051233">
    <property type="term" value="C:spindle midzone"/>
    <property type="evidence" value="ECO:0007669"/>
    <property type="project" value="UniProtKB-ARBA"/>
</dbReference>
<evidence type="ECO:0000256" key="7">
    <source>
        <dbReference type="ARBA" id="ARBA00023212"/>
    </source>
</evidence>
<evidence type="ECO:0008006" key="15">
    <source>
        <dbReference type="Google" id="ProtNLM"/>
    </source>
</evidence>
<dbReference type="AlphaFoldDB" id="A0A316YHV0"/>
<dbReference type="STRING" id="215250.A0A316YHV0"/>
<dbReference type="PROSITE" id="PS51230">
    <property type="entry name" value="EB1_C"/>
    <property type="match status" value="1"/>
</dbReference>
<feature type="domain" description="Calponin-homology (CH)" evidence="11">
    <location>
        <begin position="1"/>
        <end position="102"/>
    </location>
</feature>
<keyword evidence="4" id="KW-0132">Cell division</keyword>
<accession>A0A316YHV0</accession>
<dbReference type="GO" id="GO:0072686">
    <property type="term" value="C:mitotic spindle"/>
    <property type="evidence" value="ECO:0007669"/>
    <property type="project" value="UniProtKB-ARBA"/>
</dbReference>
<dbReference type="InterPro" id="IPR036872">
    <property type="entry name" value="CH_dom_sf"/>
</dbReference>
<sequence>MGSRQELIGWVNDLLLLSYNKVEQCGTGAAYAQICDSIYGNVPMTKLNFAAKHDYEYINNFKVLQEVFKKNKIDKPIPVERLIKCKMQDNLEFLQWIKKFWDQNYPGTEYDAEGRRAGLGVAPPPLHGSTARPVAGGAAGGPGARAPAPRAPAAAARPAVGAAATNRTAAPRVAPTGARLGAGAVAQAVPDETIQALTNQMDEMKLSVDSLEKERDFYFSKLRDIEVLIVDRLDLVSAEAPGGPEEEVLKQIQAVLYKTEEGFEVPEGQEPVVDEEEVF</sequence>
<evidence type="ECO:0000256" key="9">
    <source>
        <dbReference type="PROSITE-ProRule" id="PRU00576"/>
    </source>
</evidence>
<dbReference type="GO" id="GO:0051301">
    <property type="term" value="P:cell division"/>
    <property type="evidence" value="ECO:0007669"/>
    <property type="project" value="UniProtKB-KW"/>
</dbReference>
<dbReference type="PROSITE" id="PS50021">
    <property type="entry name" value="CH"/>
    <property type="match status" value="1"/>
</dbReference>
<feature type="compositionally biased region" description="Low complexity" evidence="10">
    <location>
        <begin position="144"/>
        <end position="174"/>
    </location>
</feature>
<evidence type="ECO:0000256" key="5">
    <source>
        <dbReference type="ARBA" id="ARBA00022701"/>
    </source>
</evidence>
<dbReference type="InterPro" id="IPR027328">
    <property type="entry name" value="MAPRE"/>
</dbReference>
<dbReference type="Gene3D" id="1.10.418.10">
    <property type="entry name" value="Calponin-like domain"/>
    <property type="match status" value="1"/>
</dbReference>
<comment type="similarity">
    <text evidence="2">Belongs to the MAPRE family.</text>
</comment>
<dbReference type="InterPro" id="IPR036133">
    <property type="entry name" value="EB1_C_sf"/>
</dbReference>
<keyword evidence="5 9" id="KW-0493">Microtubule</keyword>
<evidence type="ECO:0000256" key="6">
    <source>
        <dbReference type="ARBA" id="ARBA00022776"/>
    </source>
</evidence>
<keyword evidence="14" id="KW-1185">Reference proteome</keyword>
<dbReference type="PANTHER" id="PTHR10623">
    <property type="entry name" value="MICROTUBULE-ASSOCIATED PROTEIN RP/EB FAMILY MEMBER"/>
    <property type="match status" value="1"/>
</dbReference>
<evidence type="ECO:0000256" key="2">
    <source>
        <dbReference type="ARBA" id="ARBA00010729"/>
    </source>
</evidence>
<evidence type="ECO:0000259" key="11">
    <source>
        <dbReference type="PROSITE" id="PS50021"/>
    </source>
</evidence>
<dbReference type="InParanoid" id="A0A316YHV0"/>
<keyword evidence="6" id="KW-0498">Mitosis</keyword>
<dbReference type="SUPFAM" id="SSF140612">
    <property type="entry name" value="EB1 dimerisation domain-like"/>
    <property type="match status" value="1"/>
</dbReference>
<evidence type="ECO:0000256" key="4">
    <source>
        <dbReference type="ARBA" id="ARBA00022618"/>
    </source>
</evidence>